<dbReference type="AlphaFoldDB" id="A0A564YKK8"/>
<keyword evidence="2" id="KW-1185">Reference proteome</keyword>
<protein>
    <submittedName>
        <fullName evidence="1">Uncharacterized protein</fullName>
    </submittedName>
</protein>
<evidence type="ECO:0000313" key="2">
    <source>
        <dbReference type="Proteomes" id="UP000321570"/>
    </source>
</evidence>
<dbReference type="EMBL" id="CABIJS010000222">
    <property type="protein sequence ID" value="VUZ47084.1"/>
    <property type="molecule type" value="Genomic_DNA"/>
</dbReference>
<name>A0A564YKK8_HYMDI</name>
<dbReference type="Proteomes" id="UP000321570">
    <property type="component" value="Unassembled WGS sequence"/>
</dbReference>
<evidence type="ECO:0000313" key="1">
    <source>
        <dbReference type="EMBL" id="VUZ47084.1"/>
    </source>
</evidence>
<gene>
    <name evidence="1" type="ORF">WMSIL1_LOCUS6418</name>
</gene>
<proteinExistence type="predicted"/>
<organism evidence="1 2">
    <name type="scientific">Hymenolepis diminuta</name>
    <name type="common">Rat tapeworm</name>
    <dbReference type="NCBI Taxonomy" id="6216"/>
    <lineage>
        <taxon>Eukaryota</taxon>
        <taxon>Metazoa</taxon>
        <taxon>Spiralia</taxon>
        <taxon>Lophotrochozoa</taxon>
        <taxon>Platyhelminthes</taxon>
        <taxon>Cestoda</taxon>
        <taxon>Eucestoda</taxon>
        <taxon>Cyclophyllidea</taxon>
        <taxon>Hymenolepididae</taxon>
        <taxon>Hymenolepis</taxon>
    </lineage>
</organism>
<sequence length="81" mass="9520">MKRSITRFVVAFLSGWERQWRDSKIWQRKGLKTKGLGIPVETSKGIKQEAVSSETSFKWREIGRFQNSWSLESVFRASARR</sequence>
<accession>A0A564YKK8</accession>
<reference evidence="1 2" key="1">
    <citation type="submission" date="2019-07" db="EMBL/GenBank/DDBJ databases">
        <authorList>
            <person name="Jastrzebski P J."/>
            <person name="Paukszto L."/>
            <person name="Jastrzebski P J."/>
        </authorList>
    </citation>
    <scope>NUCLEOTIDE SEQUENCE [LARGE SCALE GENOMIC DNA]</scope>
    <source>
        <strain evidence="1 2">WMS-il1</strain>
    </source>
</reference>